<comment type="caution">
    <text evidence="3">The sequence shown here is derived from an EMBL/GenBank/DDBJ whole genome shotgun (WGS) entry which is preliminary data.</text>
</comment>
<keyword evidence="4" id="KW-1185">Reference proteome</keyword>
<dbReference type="RefSeq" id="WP_130754506.1">
    <property type="nucleotide sequence ID" value="NZ_BBQY01000039.1"/>
</dbReference>
<sequence length="608" mass="67797">MRSWGKFVLICVYLSSQCASAPAQLLEDPKSLMGWKSNSNQAGDDEYPSLENRPEIALAIRKLDLEANRIGIEYRAAIIKMLSPDANLSDIDAAKQLAKLYQRATAEAASVRTSVTSDSATHELAALYRNAAKRAQSPEASQSDLDIALRLAETYYIAAKRAVDVEGKPSTSNVEIPRCRRSIGNVALIGSSAKEDPEIEFGNPTSLLQVLIKRSGCFTLADDPSAMKNSKGSADYYESQRIDYYIQPEILEYPRDTTQNAEAMQRILGSCAACVFMMSEGSQPSGVSLLVVDGQTRKQLALFNSPVDWTKVEEINSTWTVNLGDVGSKYLSSERGQLMILAYVDAFSKMVNKMGGMNSSSSAQNQQARLRAMQQQQRVMQQQQYRTREQARLRARQQQQSRARPRLGAVEPGTEDPDHETSFIPWPPPRPSTMEEITSNFRMSAQYGGINSQLRALLKHKGYNRQNYFKVPGGFGVTTEVERLRDDGQPHERRWTSTRIPSSGGFYDFIKTIFMGDTGHFRLLVFVVSDRHPMPTTEEADQSNIKDWTKTGRAMLSEGAARAETNENTRVWLLVYEFVSSNSKSGDLISSGKNSFSFDIHAKYLGLK</sequence>
<gene>
    <name evidence="3" type="ORF">MBESOW_P3784</name>
</gene>
<feature type="chain" id="PRO_5019154480" evidence="2">
    <location>
        <begin position="22"/>
        <end position="608"/>
    </location>
</feature>
<protein>
    <submittedName>
        <fullName evidence="3">Uncharacterized protein</fullName>
    </submittedName>
</protein>
<reference evidence="3 4" key="1">
    <citation type="submission" date="2014-12" db="EMBL/GenBank/DDBJ databases">
        <title>Whole genome sequencing of Sphingobium xenophagum OW59.</title>
        <authorList>
            <person name="Ohta Y."/>
            <person name="Nishi S."/>
            <person name="Hatada Y."/>
        </authorList>
    </citation>
    <scope>NUCLEOTIDE SEQUENCE [LARGE SCALE GENOMIC DNA]</scope>
    <source>
        <strain evidence="3 4">OW59</strain>
    </source>
</reference>
<feature type="region of interest" description="Disordered" evidence="1">
    <location>
        <begin position="356"/>
        <end position="431"/>
    </location>
</feature>
<proteinExistence type="predicted"/>
<feature type="compositionally biased region" description="Low complexity" evidence="1">
    <location>
        <begin position="358"/>
        <end position="384"/>
    </location>
</feature>
<evidence type="ECO:0000313" key="3">
    <source>
        <dbReference type="EMBL" id="GBH32553.1"/>
    </source>
</evidence>
<name>A0A401J7G8_SPHXE</name>
<dbReference type="Proteomes" id="UP000290975">
    <property type="component" value="Unassembled WGS sequence"/>
</dbReference>
<dbReference type="EMBL" id="BBQY01000039">
    <property type="protein sequence ID" value="GBH32553.1"/>
    <property type="molecule type" value="Genomic_DNA"/>
</dbReference>
<organism evidence="3 4">
    <name type="scientific">Sphingobium xenophagum</name>
    <dbReference type="NCBI Taxonomy" id="121428"/>
    <lineage>
        <taxon>Bacteria</taxon>
        <taxon>Pseudomonadati</taxon>
        <taxon>Pseudomonadota</taxon>
        <taxon>Alphaproteobacteria</taxon>
        <taxon>Sphingomonadales</taxon>
        <taxon>Sphingomonadaceae</taxon>
        <taxon>Sphingobium</taxon>
    </lineage>
</organism>
<evidence type="ECO:0000313" key="4">
    <source>
        <dbReference type="Proteomes" id="UP000290975"/>
    </source>
</evidence>
<feature type="signal peptide" evidence="2">
    <location>
        <begin position="1"/>
        <end position="21"/>
    </location>
</feature>
<dbReference type="AlphaFoldDB" id="A0A401J7G8"/>
<keyword evidence="2" id="KW-0732">Signal</keyword>
<accession>A0A401J7G8</accession>
<evidence type="ECO:0000256" key="1">
    <source>
        <dbReference type="SAM" id="MobiDB-lite"/>
    </source>
</evidence>
<evidence type="ECO:0000256" key="2">
    <source>
        <dbReference type="SAM" id="SignalP"/>
    </source>
</evidence>